<sequence length="356" mass="38040">MTSSPLSGEKPSAGGKPLLRVLAGETLPRPPIWIMRQAGRYLPEYRELRATAPSFMDFCYSPAKAAEATMQPIRRFGFDAAILFSDILVVPDALGQPVTFAEGEGPRLHPITLDGGLSRLSDEIDLERLGPVFETIERVKAGLGAETTFLGFCGAPWTVASYMIAGKGTPELAPSRLLAYRDPEFLTALIDRLVDASIRYLVRQFQAGVDAVQIFESFAGALTPAGLERWSLGPIRRIVDGVRAQVPHARIIVFARASGPGHRLVAERTGANAVALDWAVNGAWAASQVQSLKPVQGNLDPLAVVAGGAALEDGVRDVLSTFGGGPHIFNLGHGIVPETPVEHVGRLVKLVRGEVA</sequence>
<dbReference type="InterPro" id="IPR038071">
    <property type="entry name" value="UROD/MetE-like_sf"/>
</dbReference>
<dbReference type="SUPFAM" id="SSF51726">
    <property type="entry name" value="UROD/MetE-like"/>
    <property type="match status" value="1"/>
</dbReference>
<keyword evidence="7 10" id="KW-0210">Decarboxylase</keyword>
<comment type="similarity">
    <text evidence="3 10 12">Belongs to the uroporphyrinogen decarboxylase family.</text>
</comment>
<dbReference type="GO" id="GO:0004853">
    <property type="term" value="F:uroporphyrinogen decarboxylase activity"/>
    <property type="evidence" value="ECO:0007669"/>
    <property type="project" value="UniProtKB-UniRule"/>
</dbReference>
<dbReference type="GO" id="GO:0005829">
    <property type="term" value="C:cytosol"/>
    <property type="evidence" value="ECO:0007669"/>
    <property type="project" value="UniProtKB-SubCell"/>
</dbReference>
<proteinExistence type="inferred from homology"/>
<evidence type="ECO:0000256" key="11">
    <source>
        <dbReference type="RuleBase" id="RU000554"/>
    </source>
</evidence>
<evidence type="ECO:0000313" key="16">
    <source>
        <dbReference type="Proteomes" id="UP000603912"/>
    </source>
</evidence>
<gene>
    <name evidence="10 15" type="primary">hemE</name>
    <name evidence="15" type="ORF">GCM10007036_46450</name>
</gene>
<dbReference type="EMBL" id="BMES01000003">
    <property type="protein sequence ID" value="GGH33652.1"/>
    <property type="molecule type" value="Genomic_DNA"/>
</dbReference>
<evidence type="ECO:0000256" key="7">
    <source>
        <dbReference type="ARBA" id="ARBA00022793"/>
    </source>
</evidence>
<protein>
    <recommendedName>
        <fullName evidence="5 10">Uroporphyrinogen decarboxylase</fullName>
        <shortName evidence="10">UPD</shortName>
        <shortName evidence="10">URO-D</shortName>
        <ecNumber evidence="5 10">4.1.1.37</ecNumber>
    </recommendedName>
</protein>
<comment type="subcellular location">
    <subcellularLocation>
        <location evidence="1">Cytoplasm</location>
        <location evidence="1">Cytosol</location>
    </subcellularLocation>
</comment>
<feature type="binding site" evidence="10">
    <location>
        <position position="162"/>
    </location>
    <ligand>
        <name>substrate</name>
    </ligand>
</feature>
<evidence type="ECO:0000256" key="1">
    <source>
        <dbReference type="ARBA" id="ARBA00004514"/>
    </source>
</evidence>
<keyword evidence="8 10" id="KW-0456">Lyase</keyword>
<evidence type="ECO:0000256" key="2">
    <source>
        <dbReference type="ARBA" id="ARBA00004804"/>
    </source>
</evidence>
<dbReference type="CDD" id="cd00717">
    <property type="entry name" value="URO-D"/>
    <property type="match status" value="1"/>
</dbReference>
<keyword evidence="16" id="KW-1185">Reference proteome</keyword>
<dbReference type="HAMAP" id="MF_00218">
    <property type="entry name" value="URO_D"/>
    <property type="match status" value="1"/>
</dbReference>
<feature type="site" description="Transition state stabilizer" evidence="10">
    <location>
        <position position="86"/>
    </location>
</feature>
<reference evidence="15" key="1">
    <citation type="journal article" date="2014" name="Int. J. Syst. Evol. Microbiol.">
        <title>Complete genome sequence of Corynebacterium casei LMG S-19264T (=DSM 44701T), isolated from a smear-ripened cheese.</title>
        <authorList>
            <consortium name="US DOE Joint Genome Institute (JGI-PGF)"/>
            <person name="Walter F."/>
            <person name="Albersmeier A."/>
            <person name="Kalinowski J."/>
            <person name="Ruckert C."/>
        </authorList>
    </citation>
    <scope>NUCLEOTIDE SEQUENCE</scope>
    <source>
        <strain evidence="15">CGMCC 1.12214</strain>
    </source>
</reference>
<evidence type="ECO:0000256" key="5">
    <source>
        <dbReference type="ARBA" id="ARBA00012288"/>
    </source>
</evidence>
<organism evidence="15 16">
    <name type="scientific">Alsobacter metallidurans</name>
    <dbReference type="NCBI Taxonomy" id="340221"/>
    <lineage>
        <taxon>Bacteria</taxon>
        <taxon>Pseudomonadati</taxon>
        <taxon>Pseudomonadota</taxon>
        <taxon>Alphaproteobacteria</taxon>
        <taxon>Hyphomicrobiales</taxon>
        <taxon>Alsobacteraceae</taxon>
        <taxon>Alsobacter</taxon>
    </lineage>
</organism>
<keyword evidence="9 10" id="KW-0627">Porphyrin biosynthesis</keyword>
<reference evidence="15" key="2">
    <citation type="submission" date="2020-09" db="EMBL/GenBank/DDBJ databases">
        <authorList>
            <person name="Sun Q."/>
            <person name="Zhou Y."/>
        </authorList>
    </citation>
    <scope>NUCLEOTIDE SEQUENCE</scope>
    <source>
        <strain evidence="15">CGMCC 1.12214</strain>
    </source>
</reference>
<dbReference type="PROSITE" id="PS00906">
    <property type="entry name" value="UROD_1"/>
    <property type="match status" value="1"/>
</dbReference>
<comment type="caution">
    <text evidence="15">The sequence shown here is derived from an EMBL/GenBank/DDBJ whole genome shotgun (WGS) entry which is preliminary data.</text>
</comment>
<evidence type="ECO:0000256" key="6">
    <source>
        <dbReference type="ARBA" id="ARBA00022490"/>
    </source>
</evidence>
<comment type="catalytic activity">
    <reaction evidence="10 11">
        <text>uroporphyrinogen III + 4 H(+) = coproporphyrinogen III + 4 CO2</text>
        <dbReference type="Rhea" id="RHEA:19865"/>
        <dbReference type="ChEBI" id="CHEBI:15378"/>
        <dbReference type="ChEBI" id="CHEBI:16526"/>
        <dbReference type="ChEBI" id="CHEBI:57308"/>
        <dbReference type="ChEBI" id="CHEBI:57309"/>
        <dbReference type="EC" id="4.1.1.37"/>
    </reaction>
</comment>
<dbReference type="AlphaFoldDB" id="A0A917IAT2"/>
<dbReference type="PANTHER" id="PTHR21091:SF169">
    <property type="entry name" value="UROPORPHYRINOGEN DECARBOXYLASE"/>
    <property type="match status" value="1"/>
</dbReference>
<dbReference type="FunFam" id="3.20.20.210:FF:000008">
    <property type="entry name" value="Uroporphyrinogen decarboxylase"/>
    <property type="match status" value="1"/>
</dbReference>
<dbReference type="Gene3D" id="3.20.20.210">
    <property type="match status" value="1"/>
</dbReference>
<comment type="caution">
    <text evidence="10">Lacks conserved residue(s) required for the propagation of feature annotation.</text>
</comment>
<dbReference type="InterPro" id="IPR006361">
    <property type="entry name" value="Uroporphyrinogen_deCO2ase_HemE"/>
</dbReference>
<dbReference type="PROSITE" id="PS00907">
    <property type="entry name" value="UROD_2"/>
    <property type="match status" value="1"/>
</dbReference>
<evidence type="ECO:0000256" key="8">
    <source>
        <dbReference type="ARBA" id="ARBA00023239"/>
    </source>
</evidence>
<feature type="binding site" evidence="10">
    <location>
        <position position="333"/>
    </location>
    <ligand>
        <name>substrate</name>
    </ligand>
</feature>
<dbReference type="GO" id="GO:0019353">
    <property type="term" value="P:protoporphyrinogen IX biosynthetic process from glutamate"/>
    <property type="evidence" value="ECO:0007669"/>
    <property type="project" value="TreeGrafter"/>
</dbReference>
<feature type="binding site" evidence="10">
    <location>
        <position position="217"/>
    </location>
    <ligand>
        <name>substrate</name>
    </ligand>
</feature>
<evidence type="ECO:0000256" key="9">
    <source>
        <dbReference type="ARBA" id="ARBA00023244"/>
    </source>
</evidence>
<evidence type="ECO:0000313" key="15">
    <source>
        <dbReference type="EMBL" id="GGH33652.1"/>
    </source>
</evidence>
<dbReference type="PANTHER" id="PTHR21091">
    <property type="entry name" value="METHYLTETRAHYDROFOLATE:HOMOCYSTEINE METHYLTRANSFERASE RELATED"/>
    <property type="match status" value="1"/>
</dbReference>
<comment type="pathway">
    <text evidence="2 10 11">Porphyrin-containing compound metabolism; protoporphyrin-IX biosynthesis; coproporphyrinogen-III from 5-aminolevulinate: step 4/4.</text>
</comment>
<feature type="binding site" evidence="10">
    <location>
        <begin position="36"/>
        <end position="40"/>
    </location>
    <ligand>
        <name>substrate</name>
    </ligand>
</feature>
<comment type="function">
    <text evidence="10">Catalyzes the decarboxylation of four acetate groups of uroporphyrinogen-III to yield coproporphyrinogen-III.</text>
</comment>
<evidence type="ECO:0000256" key="10">
    <source>
        <dbReference type="HAMAP-Rule" id="MF_00218"/>
    </source>
</evidence>
<evidence type="ECO:0000256" key="12">
    <source>
        <dbReference type="RuleBase" id="RU004169"/>
    </source>
</evidence>
<comment type="subunit">
    <text evidence="4 10">Homodimer.</text>
</comment>
<accession>A0A917IAT2</accession>
<name>A0A917IAT2_9HYPH</name>
<feature type="domain" description="Uroporphyrinogen decarboxylase (URO-D)" evidence="14">
    <location>
        <begin position="150"/>
        <end position="166"/>
    </location>
</feature>
<feature type="domain" description="Uroporphyrinogen decarboxylase (URO-D)" evidence="13">
    <location>
        <begin position="31"/>
        <end position="40"/>
    </location>
</feature>
<evidence type="ECO:0000259" key="14">
    <source>
        <dbReference type="PROSITE" id="PS00907"/>
    </source>
</evidence>
<dbReference type="InterPro" id="IPR000257">
    <property type="entry name" value="Uroporphyrinogen_deCOase"/>
</dbReference>
<dbReference type="Pfam" id="PF01208">
    <property type="entry name" value="URO-D"/>
    <property type="match status" value="1"/>
</dbReference>
<dbReference type="Proteomes" id="UP000603912">
    <property type="component" value="Unassembled WGS sequence"/>
</dbReference>
<feature type="binding site" evidence="10">
    <location>
        <position position="86"/>
    </location>
    <ligand>
        <name>substrate</name>
    </ligand>
</feature>
<evidence type="ECO:0000256" key="3">
    <source>
        <dbReference type="ARBA" id="ARBA00009935"/>
    </source>
</evidence>
<evidence type="ECO:0000259" key="13">
    <source>
        <dbReference type="PROSITE" id="PS00906"/>
    </source>
</evidence>
<keyword evidence="6 10" id="KW-0963">Cytoplasm</keyword>
<dbReference type="NCBIfam" id="TIGR01464">
    <property type="entry name" value="hemE"/>
    <property type="match status" value="1"/>
</dbReference>
<dbReference type="EC" id="4.1.1.37" evidence="5 10"/>
<dbReference type="RefSeq" id="WP_188520180.1">
    <property type="nucleotide sequence ID" value="NZ_BMES01000003.1"/>
</dbReference>
<evidence type="ECO:0000256" key="4">
    <source>
        <dbReference type="ARBA" id="ARBA00011738"/>
    </source>
</evidence>